<organism evidence="2 3">
    <name type="scientific">Fusarium albosuccineum</name>
    <dbReference type="NCBI Taxonomy" id="1237068"/>
    <lineage>
        <taxon>Eukaryota</taxon>
        <taxon>Fungi</taxon>
        <taxon>Dikarya</taxon>
        <taxon>Ascomycota</taxon>
        <taxon>Pezizomycotina</taxon>
        <taxon>Sordariomycetes</taxon>
        <taxon>Hypocreomycetidae</taxon>
        <taxon>Hypocreales</taxon>
        <taxon>Nectriaceae</taxon>
        <taxon>Fusarium</taxon>
        <taxon>Fusarium decemcellulare species complex</taxon>
    </lineage>
</organism>
<name>A0A8H4KY91_9HYPO</name>
<feature type="region of interest" description="Disordered" evidence="1">
    <location>
        <begin position="1"/>
        <end position="61"/>
    </location>
</feature>
<gene>
    <name evidence="2" type="ORF">FALBO_14954</name>
</gene>
<reference evidence="2 3" key="1">
    <citation type="submission" date="2020-01" db="EMBL/GenBank/DDBJ databases">
        <title>Identification and distribution of gene clusters putatively required for synthesis of sphingolipid metabolism inhibitors in phylogenetically diverse species of the filamentous fungus Fusarium.</title>
        <authorList>
            <person name="Kim H.-S."/>
            <person name="Busman M."/>
            <person name="Brown D.W."/>
            <person name="Divon H."/>
            <person name="Uhlig S."/>
            <person name="Proctor R.H."/>
        </authorList>
    </citation>
    <scope>NUCLEOTIDE SEQUENCE [LARGE SCALE GENOMIC DNA]</scope>
    <source>
        <strain evidence="2 3">NRRL 20459</strain>
    </source>
</reference>
<accession>A0A8H4KY91</accession>
<protein>
    <submittedName>
        <fullName evidence="2">Uncharacterized protein</fullName>
    </submittedName>
</protein>
<dbReference type="EMBL" id="JAADYS010002504">
    <property type="protein sequence ID" value="KAF4458322.1"/>
    <property type="molecule type" value="Genomic_DNA"/>
</dbReference>
<comment type="caution">
    <text evidence="2">The sequence shown here is derived from an EMBL/GenBank/DDBJ whole genome shotgun (WGS) entry which is preliminary data.</text>
</comment>
<dbReference type="Proteomes" id="UP000554235">
    <property type="component" value="Unassembled WGS sequence"/>
</dbReference>
<proteinExistence type="predicted"/>
<dbReference type="AlphaFoldDB" id="A0A8H4KY91"/>
<evidence type="ECO:0000256" key="1">
    <source>
        <dbReference type="SAM" id="MobiDB-lite"/>
    </source>
</evidence>
<feature type="compositionally biased region" description="Polar residues" evidence="1">
    <location>
        <begin position="1"/>
        <end position="11"/>
    </location>
</feature>
<sequence length="100" mass="10488">MGFFNQVSPQTPRLRRGASQAARLHSTHATAPAAATVSTTRWEKKDGCAAMPHSAGAPLDPHVAEGLQPLPPGFSLLLGLCAMAFSLVNAKARATLLQRS</sequence>
<feature type="compositionally biased region" description="Low complexity" evidence="1">
    <location>
        <begin position="27"/>
        <end position="40"/>
    </location>
</feature>
<evidence type="ECO:0000313" key="3">
    <source>
        <dbReference type="Proteomes" id="UP000554235"/>
    </source>
</evidence>
<evidence type="ECO:0000313" key="2">
    <source>
        <dbReference type="EMBL" id="KAF4458322.1"/>
    </source>
</evidence>
<keyword evidence="3" id="KW-1185">Reference proteome</keyword>